<gene>
    <name evidence="3" type="ORF">GQ43DRAFT_416589</name>
</gene>
<evidence type="ECO:0000259" key="2">
    <source>
        <dbReference type="Pfam" id="PF25809"/>
    </source>
</evidence>
<keyword evidence="4" id="KW-1185">Reference proteome</keyword>
<accession>A0A9P4JPU9</accession>
<reference evidence="3" key="1">
    <citation type="journal article" date="2020" name="Stud. Mycol.">
        <title>101 Dothideomycetes genomes: a test case for predicting lifestyles and emergence of pathogens.</title>
        <authorList>
            <person name="Haridas S."/>
            <person name="Albert R."/>
            <person name="Binder M."/>
            <person name="Bloem J."/>
            <person name="Labutti K."/>
            <person name="Salamov A."/>
            <person name="Andreopoulos B."/>
            <person name="Baker S."/>
            <person name="Barry K."/>
            <person name="Bills G."/>
            <person name="Bluhm B."/>
            <person name="Cannon C."/>
            <person name="Castanera R."/>
            <person name="Culley D."/>
            <person name="Daum C."/>
            <person name="Ezra D."/>
            <person name="Gonzalez J."/>
            <person name="Henrissat B."/>
            <person name="Kuo A."/>
            <person name="Liang C."/>
            <person name="Lipzen A."/>
            <person name="Lutzoni F."/>
            <person name="Magnuson J."/>
            <person name="Mondo S."/>
            <person name="Nolan M."/>
            <person name="Ohm R."/>
            <person name="Pangilinan J."/>
            <person name="Park H.-J."/>
            <person name="Ramirez L."/>
            <person name="Alfaro M."/>
            <person name="Sun H."/>
            <person name="Tritt A."/>
            <person name="Yoshinaga Y."/>
            <person name="Zwiers L.-H."/>
            <person name="Turgeon B."/>
            <person name="Goodwin S."/>
            <person name="Spatafora J."/>
            <person name="Crous P."/>
            <person name="Grigoriev I."/>
        </authorList>
    </citation>
    <scope>NUCLEOTIDE SEQUENCE</scope>
    <source>
        <strain evidence="3">ATCC 74209</strain>
    </source>
</reference>
<dbReference type="GO" id="GO:0005737">
    <property type="term" value="C:cytoplasm"/>
    <property type="evidence" value="ECO:0007669"/>
    <property type="project" value="GOC"/>
</dbReference>
<dbReference type="PANTHER" id="PTHR46355:SF1">
    <property type="entry name" value="STING ER EXIT PROTEIN"/>
    <property type="match status" value="1"/>
</dbReference>
<comment type="similarity">
    <text evidence="1">Belongs to the STEEP1 family.</text>
</comment>
<dbReference type="Pfam" id="PF25809">
    <property type="entry name" value="STEEP1"/>
    <property type="match status" value="1"/>
</dbReference>
<comment type="caution">
    <text evidence="3">The sequence shown here is derived from an EMBL/GenBank/DDBJ whole genome shotgun (WGS) entry which is preliminary data.</text>
</comment>
<dbReference type="InterPro" id="IPR057965">
    <property type="entry name" value="STEEP1_dom"/>
</dbReference>
<dbReference type="InterPro" id="IPR029704">
    <property type="entry name" value="STEEP-like"/>
</dbReference>
<dbReference type="AlphaFoldDB" id="A0A9P4JPU9"/>
<protein>
    <recommendedName>
        <fullName evidence="2">STEEP1 domain-containing protein</fullName>
    </recommendedName>
</protein>
<dbReference type="EMBL" id="ML993992">
    <property type="protein sequence ID" value="KAF2201064.1"/>
    <property type="molecule type" value="Genomic_DNA"/>
</dbReference>
<proteinExistence type="inferred from homology"/>
<dbReference type="PANTHER" id="PTHR46355">
    <property type="entry name" value="UPF0428 PROTEIN CXORF56"/>
    <property type="match status" value="1"/>
</dbReference>
<dbReference type="GO" id="GO:0090158">
    <property type="term" value="P:endoplasmic reticulum membrane organization"/>
    <property type="evidence" value="ECO:0007669"/>
    <property type="project" value="TreeGrafter"/>
</dbReference>
<dbReference type="GO" id="GO:0006888">
    <property type="term" value="P:endoplasmic reticulum to Golgi vesicle-mediated transport"/>
    <property type="evidence" value="ECO:0007669"/>
    <property type="project" value="TreeGrafter"/>
</dbReference>
<dbReference type="OrthoDB" id="418131at2759"/>
<evidence type="ECO:0000313" key="3">
    <source>
        <dbReference type="EMBL" id="KAF2201064.1"/>
    </source>
</evidence>
<evidence type="ECO:0000256" key="1">
    <source>
        <dbReference type="ARBA" id="ARBA00024205"/>
    </source>
</evidence>
<name>A0A9P4JPU9_9PLEO</name>
<evidence type="ECO:0000313" key="4">
    <source>
        <dbReference type="Proteomes" id="UP000799536"/>
    </source>
</evidence>
<feature type="domain" description="STEEP1" evidence="2">
    <location>
        <begin position="11"/>
        <end position="136"/>
    </location>
</feature>
<organism evidence="3 4">
    <name type="scientific">Delitschia confertaspora ATCC 74209</name>
    <dbReference type="NCBI Taxonomy" id="1513339"/>
    <lineage>
        <taxon>Eukaryota</taxon>
        <taxon>Fungi</taxon>
        <taxon>Dikarya</taxon>
        <taxon>Ascomycota</taxon>
        <taxon>Pezizomycotina</taxon>
        <taxon>Dothideomycetes</taxon>
        <taxon>Pleosporomycetidae</taxon>
        <taxon>Pleosporales</taxon>
        <taxon>Delitschiaceae</taxon>
        <taxon>Delitschia</taxon>
    </lineage>
</organism>
<dbReference type="Proteomes" id="UP000799536">
    <property type="component" value="Unassembled WGS sequence"/>
</dbReference>
<sequence length="151" mass="16771">MASDGRLPASNREVHTYHCLCAHLVIATTTPLASLPCRKTSALDKSHILPLSTSPLSPSSAQHYGMLLHTTIDPKPQIIKSDQGFEKRYLQRCGRCNLVVGYQLDWQQFAGEKLGRRDDVLYLLPGGVMTTEEMAQGKRMDELIEFEGVTA</sequence>